<evidence type="ECO:0000313" key="2">
    <source>
        <dbReference type="Proteomes" id="UP000184029"/>
    </source>
</evidence>
<sequence>FVYIDYIVKNPYNQYEVIIMREEKERVEIRMPKTILEKLEQYQKENGIPTRTAAILELLRKGLEK</sequence>
<dbReference type="InterPro" id="IPR013321">
    <property type="entry name" value="Arc_rbn_hlx_hlx"/>
</dbReference>
<proteinExistence type="predicted"/>
<name>A0A8B4BZJ0_HEYCO</name>
<accession>A0A8B4BZJ0</accession>
<dbReference type="Gene3D" id="1.10.1220.10">
    <property type="entry name" value="Met repressor-like"/>
    <property type="match status" value="1"/>
</dbReference>
<dbReference type="GO" id="GO:0006355">
    <property type="term" value="P:regulation of DNA-templated transcription"/>
    <property type="evidence" value="ECO:0007669"/>
    <property type="project" value="InterPro"/>
</dbReference>
<dbReference type="AlphaFoldDB" id="A0A8B4BZJ0"/>
<comment type="caution">
    <text evidence="1">The sequence shown here is derived from an EMBL/GenBank/DDBJ whole genome shotgun (WGS) entry which is preliminary data.</text>
</comment>
<evidence type="ECO:0000313" key="1">
    <source>
        <dbReference type="EMBL" id="SHF89909.1"/>
    </source>
</evidence>
<protein>
    <recommendedName>
        <fullName evidence="3">Ribbon-helix-helix, copG family protein</fullName>
    </recommendedName>
</protein>
<reference evidence="1 2" key="1">
    <citation type="submission" date="2016-11" db="EMBL/GenBank/DDBJ databases">
        <authorList>
            <person name="Varghese N."/>
            <person name="Submissions S."/>
        </authorList>
    </citation>
    <scope>NUCLEOTIDE SEQUENCE [LARGE SCALE GENOMIC DNA]</scope>
    <source>
        <strain evidence="1 2">DSM 1</strain>
    </source>
</reference>
<dbReference type="EMBL" id="FQUB01000088">
    <property type="protein sequence ID" value="SHF89909.1"/>
    <property type="molecule type" value="Genomic_DNA"/>
</dbReference>
<dbReference type="Proteomes" id="UP000184029">
    <property type="component" value="Unassembled WGS sequence"/>
</dbReference>
<dbReference type="RefSeq" id="WP_073193883.1">
    <property type="nucleotide sequence ID" value="NZ_FQUB01000088.1"/>
</dbReference>
<dbReference type="CDD" id="cd22231">
    <property type="entry name" value="RHH_NikR_HicB-like"/>
    <property type="match status" value="1"/>
</dbReference>
<organism evidence="1 2">
    <name type="scientific">Heyndrickxia coagulans DSM 1 = ATCC 7050</name>
    <dbReference type="NCBI Taxonomy" id="1121088"/>
    <lineage>
        <taxon>Bacteria</taxon>
        <taxon>Bacillati</taxon>
        <taxon>Bacillota</taxon>
        <taxon>Bacilli</taxon>
        <taxon>Bacillales</taxon>
        <taxon>Bacillaceae</taxon>
        <taxon>Heyndrickxia</taxon>
    </lineage>
</organism>
<feature type="non-terminal residue" evidence="1">
    <location>
        <position position="1"/>
    </location>
</feature>
<evidence type="ECO:0008006" key="3">
    <source>
        <dbReference type="Google" id="ProtNLM"/>
    </source>
</evidence>
<gene>
    <name evidence="1" type="ORF">SAMN02745208_02865</name>
</gene>